<dbReference type="InterPro" id="IPR015422">
    <property type="entry name" value="PyrdxlP-dep_Trfase_small"/>
</dbReference>
<keyword evidence="1" id="KW-0663">Pyridoxal phosphate</keyword>
<organism evidence="3 4">
    <name type="scientific">Candidatus Enterousia avicola</name>
    <dbReference type="NCBI Taxonomy" id="2840787"/>
    <lineage>
        <taxon>Bacteria</taxon>
        <taxon>Pseudomonadati</taxon>
        <taxon>Pseudomonadota</taxon>
        <taxon>Alphaproteobacteria</taxon>
        <taxon>Candidatus Enterousia</taxon>
    </lineage>
</organism>
<comment type="caution">
    <text evidence="3">The sequence shown here is derived from an EMBL/GenBank/DDBJ whole genome shotgun (WGS) entry which is preliminary data.</text>
</comment>
<evidence type="ECO:0000259" key="2">
    <source>
        <dbReference type="Pfam" id="PF00266"/>
    </source>
</evidence>
<dbReference type="Gene3D" id="3.40.640.10">
    <property type="entry name" value="Type I PLP-dependent aspartate aminotransferase-like (Major domain)"/>
    <property type="match status" value="1"/>
</dbReference>
<evidence type="ECO:0000256" key="1">
    <source>
        <dbReference type="ARBA" id="ARBA00022898"/>
    </source>
</evidence>
<dbReference type="PANTHER" id="PTHR43586:SF8">
    <property type="entry name" value="CYSTEINE DESULFURASE 1, CHLOROPLASTIC"/>
    <property type="match status" value="1"/>
</dbReference>
<dbReference type="Pfam" id="PF00266">
    <property type="entry name" value="Aminotran_5"/>
    <property type="match status" value="1"/>
</dbReference>
<keyword evidence="3" id="KW-0808">Transferase</keyword>
<proteinExistence type="predicted"/>
<evidence type="ECO:0000313" key="4">
    <source>
        <dbReference type="Proteomes" id="UP000824142"/>
    </source>
</evidence>
<dbReference type="GO" id="GO:0008483">
    <property type="term" value="F:transaminase activity"/>
    <property type="evidence" value="ECO:0007669"/>
    <property type="project" value="UniProtKB-KW"/>
</dbReference>
<protein>
    <submittedName>
        <fullName evidence="3">Aminotransferase class V-fold PLP-dependent enzyme</fullName>
    </submittedName>
</protein>
<dbReference type="InterPro" id="IPR015421">
    <property type="entry name" value="PyrdxlP-dep_Trfase_major"/>
</dbReference>
<name>A0A9D1MS99_9PROT</name>
<reference evidence="3" key="2">
    <citation type="journal article" date="2021" name="PeerJ">
        <title>Extensive microbial diversity within the chicken gut microbiome revealed by metagenomics and culture.</title>
        <authorList>
            <person name="Gilroy R."/>
            <person name="Ravi A."/>
            <person name="Getino M."/>
            <person name="Pursley I."/>
            <person name="Horton D.L."/>
            <person name="Alikhan N.F."/>
            <person name="Baker D."/>
            <person name="Gharbi K."/>
            <person name="Hall N."/>
            <person name="Watson M."/>
            <person name="Adriaenssens E.M."/>
            <person name="Foster-Nyarko E."/>
            <person name="Jarju S."/>
            <person name="Secka A."/>
            <person name="Antonio M."/>
            <person name="Oren A."/>
            <person name="Chaudhuri R.R."/>
            <person name="La Ragione R."/>
            <person name="Hildebrand F."/>
            <person name="Pallen M.J."/>
        </authorList>
    </citation>
    <scope>NUCLEOTIDE SEQUENCE</scope>
    <source>
        <strain evidence="3">CHK136-897</strain>
    </source>
</reference>
<dbReference type="PANTHER" id="PTHR43586">
    <property type="entry name" value="CYSTEINE DESULFURASE"/>
    <property type="match status" value="1"/>
</dbReference>
<dbReference type="Gene3D" id="3.90.1150.10">
    <property type="entry name" value="Aspartate Aminotransferase, domain 1"/>
    <property type="match status" value="1"/>
</dbReference>
<dbReference type="InterPro" id="IPR000192">
    <property type="entry name" value="Aminotrans_V_dom"/>
</dbReference>
<dbReference type="EMBL" id="DVNO01000023">
    <property type="protein sequence ID" value="HIU65559.1"/>
    <property type="molecule type" value="Genomic_DNA"/>
</dbReference>
<dbReference type="SUPFAM" id="SSF53383">
    <property type="entry name" value="PLP-dependent transferases"/>
    <property type="match status" value="1"/>
</dbReference>
<reference evidence="3" key="1">
    <citation type="submission" date="2020-10" db="EMBL/GenBank/DDBJ databases">
        <authorList>
            <person name="Gilroy R."/>
        </authorList>
    </citation>
    <scope>NUCLEOTIDE SEQUENCE</scope>
    <source>
        <strain evidence="3">CHK136-897</strain>
    </source>
</reference>
<dbReference type="Proteomes" id="UP000824142">
    <property type="component" value="Unassembled WGS sequence"/>
</dbReference>
<feature type="domain" description="Aminotransferase class V" evidence="2">
    <location>
        <begin position="5"/>
        <end position="357"/>
    </location>
</feature>
<dbReference type="InterPro" id="IPR015424">
    <property type="entry name" value="PyrdxlP-dep_Trfase"/>
</dbReference>
<accession>A0A9D1MS99</accession>
<gene>
    <name evidence="3" type="ORF">IAC63_02880</name>
</gene>
<keyword evidence="3" id="KW-0032">Aminotransferase</keyword>
<dbReference type="AlphaFoldDB" id="A0A9D1MS99"/>
<sequence>MNNIIYLDAAASALKPGVVIEKETDFLEYAYANSGRGICPRAAAVDAMVADARQKVADFIGANNSGQIIFTSGATDSLNRAARLILNLPRFAKCKPVVAVSDLDHHSARMPFTALGADICLWPLDKNFDYDVLNAPKADVVVITAMSNVIGRAVDVQNLIKLVREKNPEVITVVDAAQYVVHETMNVEKWGADFVCFSGHKIGADTGLGIMYMKEPDAFTPDKFGGGMVNKITGQDSWVLNSGPEEFEAGTLPLTQIVGLPAAIDNLTSRRPNLDLIKYLYDRLSNNSKIHIVTSRDASLLTFYVDGMHVLDFGAMVGAKGVCLRVGNMCAGWLHRLMGLQGTIRISVGNWNCMEDVVKAAQIIEDIVK</sequence>
<evidence type="ECO:0000313" key="3">
    <source>
        <dbReference type="EMBL" id="HIU65559.1"/>
    </source>
</evidence>